<dbReference type="EMBL" id="AGBW02010729">
    <property type="protein sequence ID" value="OWR47970.1"/>
    <property type="molecule type" value="Genomic_DNA"/>
</dbReference>
<protein>
    <submittedName>
        <fullName evidence="3">Uncharacterized protein</fullName>
    </submittedName>
</protein>
<name>A0A212F2K5_DANPL</name>
<evidence type="ECO:0000313" key="4">
    <source>
        <dbReference type="Proteomes" id="UP000007151"/>
    </source>
</evidence>
<gene>
    <name evidence="3" type="ORF">KGM_213993</name>
</gene>
<keyword evidence="4" id="KW-1185">Reference proteome</keyword>
<evidence type="ECO:0000313" key="3">
    <source>
        <dbReference type="EMBL" id="OWR47970.1"/>
    </source>
</evidence>
<dbReference type="InParanoid" id="A0A212F2K5"/>
<reference evidence="3 4" key="1">
    <citation type="journal article" date="2011" name="Cell">
        <title>The monarch butterfly genome yields insights into long-distance migration.</title>
        <authorList>
            <person name="Zhan S."/>
            <person name="Merlin C."/>
            <person name="Boore J.L."/>
            <person name="Reppert S.M."/>
        </authorList>
    </citation>
    <scope>NUCLEOTIDE SEQUENCE [LARGE SCALE GENOMIC DNA]</scope>
    <source>
        <strain evidence="3">F-2</strain>
    </source>
</reference>
<proteinExistence type="predicted"/>
<feature type="compositionally biased region" description="Basic and acidic residues" evidence="1">
    <location>
        <begin position="40"/>
        <end position="49"/>
    </location>
</feature>
<keyword evidence="2" id="KW-1133">Transmembrane helix</keyword>
<accession>A0A212F2K5</accession>
<keyword evidence="2" id="KW-0812">Transmembrane</keyword>
<dbReference type="Proteomes" id="UP000007151">
    <property type="component" value="Unassembled WGS sequence"/>
</dbReference>
<feature type="transmembrane region" description="Helical" evidence="2">
    <location>
        <begin position="128"/>
        <end position="148"/>
    </location>
</feature>
<keyword evidence="2" id="KW-0472">Membrane</keyword>
<dbReference type="KEGG" id="dpl:KGM_213993"/>
<evidence type="ECO:0000256" key="2">
    <source>
        <dbReference type="SAM" id="Phobius"/>
    </source>
</evidence>
<feature type="region of interest" description="Disordered" evidence="1">
    <location>
        <begin position="24"/>
        <end position="62"/>
    </location>
</feature>
<evidence type="ECO:0000256" key="1">
    <source>
        <dbReference type="SAM" id="MobiDB-lite"/>
    </source>
</evidence>
<organism evidence="3 4">
    <name type="scientific">Danaus plexippus plexippus</name>
    <dbReference type="NCBI Taxonomy" id="278856"/>
    <lineage>
        <taxon>Eukaryota</taxon>
        <taxon>Metazoa</taxon>
        <taxon>Ecdysozoa</taxon>
        <taxon>Arthropoda</taxon>
        <taxon>Hexapoda</taxon>
        <taxon>Insecta</taxon>
        <taxon>Pterygota</taxon>
        <taxon>Neoptera</taxon>
        <taxon>Endopterygota</taxon>
        <taxon>Lepidoptera</taxon>
        <taxon>Glossata</taxon>
        <taxon>Ditrysia</taxon>
        <taxon>Papilionoidea</taxon>
        <taxon>Nymphalidae</taxon>
        <taxon>Danainae</taxon>
        <taxon>Danaini</taxon>
        <taxon>Danaina</taxon>
        <taxon>Danaus</taxon>
        <taxon>Danaus</taxon>
    </lineage>
</organism>
<feature type="compositionally biased region" description="Basic residues" evidence="1">
    <location>
        <begin position="50"/>
        <end position="61"/>
    </location>
</feature>
<dbReference type="AlphaFoldDB" id="A0A212F2K5"/>
<sequence>MFDVQSVGVKLCLEVQLFKAQRPWSRSPAQASPPQGSGRARIDRSESGRWRRARRRPRRAARAAAARLPPRGVYATVVTDITLSVNAQAAGARLNGHVQLVSVGARLPARRPAVLPVLVLRLPARRQAVLPVLVLLLFVFLGQVVSSFGGQVRDAEHLIRTGRACRF</sequence>
<comment type="caution">
    <text evidence="3">The sequence shown here is derived from an EMBL/GenBank/DDBJ whole genome shotgun (WGS) entry which is preliminary data.</text>
</comment>